<name>A0A7R8ZK39_9CRUS</name>
<proteinExistence type="predicted"/>
<dbReference type="InterPro" id="IPR016187">
    <property type="entry name" value="CTDL_fold"/>
</dbReference>
<dbReference type="EMBL" id="OB661164">
    <property type="protein sequence ID" value="CAD7227503.1"/>
    <property type="molecule type" value="Genomic_DNA"/>
</dbReference>
<keyword evidence="2" id="KW-1133">Transmembrane helix</keyword>
<organism evidence="3">
    <name type="scientific">Cyprideis torosa</name>
    <dbReference type="NCBI Taxonomy" id="163714"/>
    <lineage>
        <taxon>Eukaryota</taxon>
        <taxon>Metazoa</taxon>
        <taxon>Ecdysozoa</taxon>
        <taxon>Arthropoda</taxon>
        <taxon>Crustacea</taxon>
        <taxon>Oligostraca</taxon>
        <taxon>Ostracoda</taxon>
        <taxon>Podocopa</taxon>
        <taxon>Podocopida</taxon>
        <taxon>Cytherocopina</taxon>
        <taxon>Cytheroidea</taxon>
        <taxon>Cytherideidae</taxon>
        <taxon>Cyprideis</taxon>
    </lineage>
</organism>
<dbReference type="Gene3D" id="3.10.100.10">
    <property type="entry name" value="Mannose-Binding Protein A, subunit A"/>
    <property type="match status" value="1"/>
</dbReference>
<dbReference type="AlphaFoldDB" id="A0A7R8ZK39"/>
<evidence type="ECO:0000256" key="2">
    <source>
        <dbReference type="SAM" id="Phobius"/>
    </source>
</evidence>
<dbReference type="CDD" id="cd00037">
    <property type="entry name" value="CLECT"/>
    <property type="match status" value="1"/>
</dbReference>
<sequence length="531" mass="60247">MTNRICKHPEGTYGLCHLGASGDCTSPPPKLKNYQLYIPQNSVAQIYEENTTINYTCSYGDVSYQATCQHAAWYFKEGSSCTFSYSDTLAFENRYFFAPPSETKNTWIEAQSYCMLKGGRLVMPESKHLLENLFKKFKSGNKEFYVGPQSTHRSAIYNYGYTYHYRSNLDNYDGYRTKSDNCGNFNDRNYNRGYHYKSYKLYIRTHLDNDLFNVCDVCLGKISLNSMTLSPPSSSCFVDAFDLEYGKSFEDAQADRRRFHYFLPLSSTLRGQSVALKISSCGLRSSDSVQRQDELLNRFCLLPQQAFTPSISHHFCGFLVSLSSESYFDLRMSNNLFEEPSPPLVLPNPFVPVLNYVTDYNACVQEPGDRDIGNIAIAHFCYAEFLYALVTNTYRAAYPFLLAFQALIDIVVVFPVAVLLNSLQSMFWKSPFSAPKTLLALALAAVIAIPIGVASPLAAIGLAGNTSNRRRGHRKTWSRKKDQMDPQPTGAHYLPKYHFEPPLPSPNLRPLKYHLPPPKGVLLIKRYPPSR</sequence>
<feature type="compositionally biased region" description="Basic residues" evidence="1">
    <location>
        <begin position="468"/>
        <end position="478"/>
    </location>
</feature>
<reference evidence="3" key="1">
    <citation type="submission" date="2020-11" db="EMBL/GenBank/DDBJ databases">
        <authorList>
            <person name="Tran Van P."/>
        </authorList>
    </citation>
    <scope>NUCLEOTIDE SEQUENCE</scope>
</reference>
<evidence type="ECO:0000313" key="3">
    <source>
        <dbReference type="EMBL" id="CAD7227503.1"/>
    </source>
</evidence>
<feature type="transmembrane region" description="Helical" evidence="2">
    <location>
        <begin position="397"/>
        <end position="418"/>
    </location>
</feature>
<evidence type="ECO:0000256" key="1">
    <source>
        <dbReference type="SAM" id="MobiDB-lite"/>
    </source>
</evidence>
<keyword evidence="2" id="KW-0812">Transmembrane</keyword>
<accession>A0A7R8ZK39</accession>
<feature type="transmembrane region" description="Helical" evidence="2">
    <location>
        <begin position="438"/>
        <end position="464"/>
    </location>
</feature>
<dbReference type="InterPro" id="IPR016186">
    <property type="entry name" value="C-type_lectin-like/link_sf"/>
</dbReference>
<feature type="region of interest" description="Disordered" evidence="1">
    <location>
        <begin position="466"/>
        <end position="489"/>
    </location>
</feature>
<dbReference type="SUPFAM" id="SSF56436">
    <property type="entry name" value="C-type lectin-like"/>
    <property type="match status" value="1"/>
</dbReference>
<gene>
    <name evidence="3" type="ORF">CTOB1V02_LOCUS5409</name>
</gene>
<protein>
    <submittedName>
        <fullName evidence="3">Uncharacterized protein</fullName>
    </submittedName>
</protein>
<keyword evidence="2" id="KW-0472">Membrane</keyword>